<protein>
    <recommendedName>
        <fullName evidence="4">Zinc finger PHD-type domain-containing protein</fullName>
    </recommendedName>
</protein>
<evidence type="ECO:0000313" key="3">
    <source>
        <dbReference type="Proteomes" id="UP001152799"/>
    </source>
</evidence>
<dbReference type="EMBL" id="OU892277">
    <property type="protein sequence ID" value="CAG9761001.1"/>
    <property type="molecule type" value="Genomic_DNA"/>
</dbReference>
<organism evidence="2 3">
    <name type="scientific">Ceutorhynchus assimilis</name>
    <name type="common">cabbage seed weevil</name>
    <dbReference type="NCBI Taxonomy" id="467358"/>
    <lineage>
        <taxon>Eukaryota</taxon>
        <taxon>Metazoa</taxon>
        <taxon>Ecdysozoa</taxon>
        <taxon>Arthropoda</taxon>
        <taxon>Hexapoda</taxon>
        <taxon>Insecta</taxon>
        <taxon>Pterygota</taxon>
        <taxon>Neoptera</taxon>
        <taxon>Endopterygota</taxon>
        <taxon>Coleoptera</taxon>
        <taxon>Polyphaga</taxon>
        <taxon>Cucujiformia</taxon>
        <taxon>Curculionidae</taxon>
        <taxon>Ceutorhynchinae</taxon>
        <taxon>Ceutorhynchus</taxon>
    </lineage>
</organism>
<evidence type="ECO:0000256" key="1">
    <source>
        <dbReference type="SAM" id="MobiDB-lite"/>
    </source>
</evidence>
<dbReference type="SUPFAM" id="SSF57903">
    <property type="entry name" value="FYVE/PHD zinc finger"/>
    <property type="match status" value="1"/>
</dbReference>
<gene>
    <name evidence="2" type="ORF">CEUTPL_LOCUS1714</name>
</gene>
<feature type="compositionally biased region" description="Low complexity" evidence="1">
    <location>
        <begin position="139"/>
        <end position="152"/>
    </location>
</feature>
<feature type="region of interest" description="Disordered" evidence="1">
    <location>
        <begin position="139"/>
        <end position="168"/>
    </location>
</feature>
<sequence>MTNTILEPMEERRQYKNKDTVKYEELHKRVVRSIKEAEERWIQEKCNEIEILQAKHDSFNIQLKIKECIKNGVLTERWKQYMEELFGDGTFDNVTAVVVLITPDMQPVKNKARKQAIHFLAQELKRDIFKDISKKETTTSSKKLNKSQTTSSHKSNKPSKASSRKSAVLPTTSKSAAEEVWICSICDIDCVADMRSCGTWVHEECVGLTKEDKENFICTKCCYSYLHLI</sequence>
<dbReference type="Proteomes" id="UP001152799">
    <property type="component" value="Chromosome 1"/>
</dbReference>
<keyword evidence="3" id="KW-1185">Reference proteome</keyword>
<feature type="compositionally biased region" description="Polar residues" evidence="1">
    <location>
        <begin position="158"/>
        <end position="168"/>
    </location>
</feature>
<dbReference type="OrthoDB" id="6769313at2759"/>
<reference evidence="2" key="1">
    <citation type="submission" date="2022-01" db="EMBL/GenBank/DDBJ databases">
        <authorList>
            <person name="King R."/>
        </authorList>
    </citation>
    <scope>NUCLEOTIDE SEQUENCE</scope>
</reference>
<dbReference type="InterPro" id="IPR011011">
    <property type="entry name" value="Znf_FYVE_PHD"/>
</dbReference>
<accession>A0A9N9MFM6</accession>
<proteinExistence type="predicted"/>
<evidence type="ECO:0000313" key="2">
    <source>
        <dbReference type="EMBL" id="CAG9761001.1"/>
    </source>
</evidence>
<dbReference type="AlphaFoldDB" id="A0A9N9MFM6"/>
<name>A0A9N9MFM6_9CUCU</name>
<evidence type="ECO:0008006" key="4">
    <source>
        <dbReference type="Google" id="ProtNLM"/>
    </source>
</evidence>